<accession>A0A9P5NH96</accession>
<sequence length="154" mass="17590">MTPTTGPSRCTYDAGRVDTPTPSVPSTLSLVTNMSTFKIPASFYTDILLQRKVHLNSAHIYHAAYTPLQVKDGRRIQGSWLSSTPKEPFHRHKTTIRHDPSMASSYKVIKSLRTMGSAKPSSSPPPSWFPNRRWHRLCHRLCYCFCCSHRQHQH</sequence>
<gene>
    <name evidence="1" type="ORF">CPB84DRAFT_1379899</name>
</gene>
<evidence type="ECO:0000313" key="2">
    <source>
        <dbReference type="Proteomes" id="UP000724874"/>
    </source>
</evidence>
<evidence type="ECO:0000313" key="1">
    <source>
        <dbReference type="EMBL" id="KAF8891495.1"/>
    </source>
</evidence>
<dbReference type="AlphaFoldDB" id="A0A9P5NH96"/>
<proteinExistence type="predicted"/>
<name>A0A9P5NH96_GYMJU</name>
<organism evidence="1 2">
    <name type="scientific">Gymnopilus junonius</name>
    <name type="common">Spectacular rustgill mushroom</name>
    <name type="synonym">Gymnopilus spectabilis subsp. junonius</name>
    <dbReference type="NCBI Taxonomy" id="109634"/>
    <lineage>
        <taxon>Eukaryota</taxon>
        <taxon>Fungi</taxon>
        <taxon>Dikarya</taxon>
        <taxon>Basidiomycota</taxon>
        <taxon>Agaricomycotina</taxon>
        <taxon>Agaricomycetes</taxon>
        <taxon>Agaricomycetidae</taxon>
        <taxon>Agaricales</taxon>
        <taxon>Agaricineae</taxon>
        <taxon>Hymenogastraceae</taxon>
        <taxon>Gymnopilus</taxon>
    </lineage>
</organism>
<reference evidence="1" key="1">
    <citation type="submission" date="2020-11" db="EMBL/GenBank/DDBJ databases">
        <authorList>
            <consortium name="DOE Joint Genome Institute"/>
            <person name="Ahrendt S."/>
            <person name="Riley R."/>
            <person name="Andreopoulos W."/>
            <person name="LaButti K."/>
            <person name="Pangilinan J."/>
            <person name="Ruiz-duenas F.J."/>
            <person name="Barrasa J.M."/>
            <person name="Sanchez-Garcia M."/>
            <person name="Camarero S."/>
            <person name="Miyauchi S."/>
            <person name="Serrano A."/>
            <person name="Linde D."/>
            <person name="Babiker R."/>
            <person name="Drula E."/>
            <person name="Ayuso-Fernandez I."/>
            <person name="Pacheco R."/>
            <person name="Padilla G."/>
            <person name="Ferreira P."/>
            <person name="Barriuso J."/>
            <person name="Kellner H."/>
            <person name="Castanera R."/>
            <person name="Alfaro M."/>
            <person name="Ramirez L."/>
            <person name="Pisabarro A.G."/>
            <person name="Kuo A."/>
            <person name="Tritt A."/>
            <person name="Lipzen A."/>
            <person name="He G."/>
            <person name="Yan M."/>
            <person name="Ng V."/>
            <person name="Cullen D."/>
            <person name="Martin F."/>
            <person name="Rosso M.-N."/>
            <person name="Henrissat B."/>
            <person name="Hibbett D."/>
            <person name="Martinez A.T."/>
            <person name="Grigoriev I.V."/>
        </authorList>
    </citation>
    <scope>NUCLEOTIDE SEQUENCE</scope>
    <source>
        <strain evidence="1">AH 44721</strain>
    </source>
</reference>
<comment type="caution">
    <text evidence="1">The sequence shown here is derived from an EMBL/GenBank/DDBJ whole genome shotgun (WGS) entry which is preliminary data.</text>
</comment>
<keyword evidence="2" id="KW-1185">Reference proteome</keyword>
<dbReference type="EMBL" id="JADNYJ010000072">
    <property type="protein sequence ID" value="KAF8891495.1"/>
    <property type="molecule type" value="Genomic_DNA"/>
</dbReference>
<dbReference type="Proteomes" id="UP000724874">
    <property type="component" value="Unassembled WGS sequence"/>
</dbReference>
<protein>
    <submittedName>
        <fullName evidence="1">Uncharacterized protein</fullName>
    </submittedName>
</protein>